<dbReference type="PANTHER" id="PTHR33376">
    <property type="match status" value="1"/>
</dbReference>
<keyword evidence="5" id="KW-0574">Periplasm</keyword>
<dbReference type="Pfam" id="PF03480">
    <property type="entry name" value="DctP"/>
    <property type="match status" value="1"/>
</dbReference>
<gene>
    <name evidence="7" type="ORF">H0I76_15025</name>
</gene>
<dbReference type="NCBIfam" id="NF037995">
    <property type="entry name" value="TRAP_S1"/>
    <property type="match status" value="1"/>
</dbReference>
<reference evidence="7" key="1">
    <citation type="submission" date="2020-12" db="EMBL/GenBank/DDBJ databases">
        <title>Bacterial taxonomy.</title>
        <authorList>
            <person name="Pan X."/>
        </authorList>
    </citation>
    <scope>NUCLEOTIDE SEQUENCE</scope>
    <source>
        <strain evidence="7">M0105</strain>
    </source>
</reference>
<evidence type="ECO:0000256" key="2">
    <source>
        <dbReference type="ARBA" id="ARBA00009023"/>
    </source>
</evidence>
<dbReference type="AlphaFoldDB" id="A0A8J7SH34"/>
<evidence type="ECO:0000256" key="3">
    <source>
        <dbReference type="ARBA" id="ARBA00022448"/>
    </source>
</evidence>
<comment type="subcellular location">
    <subcellularLocation>
        <location evidence="1">Periplasm</location>
    </subcellularLocation>
</comment>
<keyword evidence="3" id="KW-0813">Transport</keyword>
<dbReference type="CDD" id="cd13666">
    <property type="entry name" value="PBP2_TRAP_DctP_like_1"/>
    <property type="match status" value="1"/>
</dbReference>
<evidence type="ECO:0000313" key="8">
    <source>
        <dbReference type="Proteomes" id="UP000655420"/>
    </source>
</evidence>
<dbReference type="RefSeq" id="WP_200611401.1">
    <property type="nucleotide sequence ID" value="NZ_JAEHHL010000009.1"/>
</dbReference>
<dbReference type="SUPFAM" id="SSF53850">
    <property type="entry name" value="Periplasmic binding protein-like II"/>
    <property type="match status" value="1"/>
</dbReference>
<evidence type="ECO:0000256" key="1">
    <source>
        <dbReference type="ARBA" id="ARBA00004418"/>
    </source>
</evidence>
<accession>A0A8J7SH34</accession>
<dbReference type="Proteomes" id="UP000655420">
    <property type="component" value="Unassembled WGS sequence"/>
</dbReference>
<evidence type="ECO:0000313" key="7">
    <source>
        <dbReference type="EMBL" id="MBK0400512.1"/>
    </source>
</evidence>
<dbReference type="PANTHER" id="PTHR33376:SF7">
    <property type="entry name" value="C4-DICARBOXYLATE-BINDING PROTEIN DCTB"/>
    <property type="match status" value="1"/>
</dbReference>
<dbReference type="InterPro" id="IPR018389">
    <property type="entry name" value="DctP_fam"/>
</dbReference>
<evidence type="ECO:0000256" key="4">
    <source>
        <dbReference type="ARBA" id="ARBA00022729"/>
    </source>
</evidence>
<proteinExistence type="inferred from homology"/>
<dbReference type="InterPro" id="IPR038404">
    <property type="entry name" value="TRAP_DctP_sf"/>
</dbReference>
<evidence type="ECO:0000256" key="6">
    <source>
        <dbReference type="SAM" id="SignalP"/>
    </source>
</evidence>
<keyword evidence="8" id="KW-1185">Reference proteome</keyword>
<organism evidence="7 8">
    <name type="scientific">Thermohalobaculum xanthum</name>
    <dbReference type="NCBI Taxonomy" id="2753746"/>
    <lineage>
        <taxon>Bacteria</taxon>
        <taxon>Pseudomonadati</taxon>
        <taxon>Pseudomonadota</taxon>
        <taxon>Alphaproteobacteria</taxon>
        <taxon>Rhodobacterales</taxon>
        <taxon>Paracoccaceae</taxon>
        <taxon>Thermohalobaculum</taxon>
    </lineage>
</organism>
<evidence type="ECO:0000256" key="5">
    <source>
        <dbReference type="ARBA" id="ARBA00022764"/>
    </source>
</evidence>
<name>A0A8J7SH34_9RHOB</name>
<comment type="similarity">
    <text evidence="2">Belongs to the bacterial solute-binding protein 7 family.</text>
</comment>
<dbReference type="GO" id="GO:0055085">
    <property type="term" value="P:transmembrane transport"/>
    <property type="evidence" value="ECO:0007669"/>
    <property type="project" value="InterPro"/>
</dbReference>
<feature type="chain" id="PRO_5035161381" evidence="6">
    <location>
        <begin position="21"/>
        <end position="373"/>
    </location>
</feature>
<protein>
    <submittedName>
        <fullName evidence="7">C4-dicarboxylate TRAP transporter substrate-binding protein</fullName>
    </submittedName>
</protein>
<comment type="caution">
    <text evidence="7">The sequence shown here is derived from an EMBL/GenBank/DDBJ whole genome shotgun (WGS) entry which is preliminary data.</text>
</comment>
<keyword evidence="4 6" id="KW-0732">Signal</keyword>
<dbReference type="EMBL" id="JAEHHL010000009">
    <property type="protein sequence ID" value="MBK0400512.1"/>
    <property type="molecule type" value="Genomic_DNA"/>
</dbReference>
<sequence length="373" mass="40203">MKNMFRIAALAGVIAAPAAAQTSFIANSFYDAAVPMSGAGYVEWAELVKELSGGDLVPEVYTGTVLLAPRAALQGARDNVAQVVHHAAIYTPSELPVANAVQELGFNYSDPVPTIFAVAEFSMHNPEQLAEWKDNGIVYLGAYSTPAYVLMCSSPVRNLEEFKGKRIRTAGSAVSVWVEEAGGIPVNVPSSEMYTGLERGTLDCATNSASDLVDRSLMEVAKHTTLLSTGMYWSGPQWGFNRAFWNGLTPDQRKVLMEASARSMARIVIAYNEKVQAGLDKAAEAGGNTYEPEEDLAASVAAFREKSLASVYETARTQHGIENAEALIDSFRATMTKWEELLANVDTTDEDALTALAMKEVYGDIDPATYGTD</sequence>
<dbReference type="Gene3D" id="3.40.190.170">
    <property type="entry name" value="Bacterial extracellular solute-binding protein, family 7"/>
    <property type="match status" value="1"/>
</dbReference>
<feature type="signal peptide" evidence="6">
    <location>
        <begin position="1"/>
        <end position="20"/>
    </location>
</feature>
<dbReference type="GO" id="GO:0042597">
    <property type="term" value="C:periplasmic space"/>
    <property type="evidence" value="ECO:0007669"/>
    <property type="project" value="UniProtKB-SubCell"/>
</dbReference>